<feature type="compositionally biased region" description="Polar residues" evidence="1">
    <location>
        <begin position="35"/>
        <end position="44"/>
    </location>
</feature>
<evidence type="ECO:0000256" key="2">
    <source>
        <dbReference type="SAM" id="SignalP"/>
    </source>
</evidence>
<proteinExistence type="predicted"/>
<sequence length="439" mass="47805">MSQKGKPMNKIRSVAVALACVGALTMAACTPGEKPTTQTTNSDPRSGPQELTYLYFTDGPDEQATRDLIAKFEKEKNVKVTLEIVPFANLEQTLQARLSGGNAPDVARLSALTNFKTDLLDLNTYQKDNLDGKFIDGFDRATKGDKGERLAVPSDLTINGPFVNVDQFKKAGVEVPTKEKPWKSWQEMVDAAKKVKEANKTEYSVAMDVSGHRFSTMLSQYGTNLIGADGKSVGMDEAKTTQMISDFAKWNNDGTMPKDLTLQAGSKYKAANEVFLAQQVPVYLSGNWQVAAFDKNAKFGWQAVPNPCQARCGGYPGGKFMAGFKKSKNPALAAEFIAWMNSAENQKQMDAGANFLPTRKDLVDTTIEYKTRKQDMEVFKAEIKNTPEDTYAGAYAPAFSNAAKAFVSEISNVLAGKQQPAEATSKIKAATEKAIKDAG</sequence>
<dbReference type="AlphaFoldDB" id="A0A255GYF7"/>
<dbReference type="PANTHER" id="PTHR43649:SF12">
    <property type="entry name" value="DIACETYLCHITOBIOSE BINDING PROTEIN DASA"/>
    <property type="match status" value="1"/>
</dbReference>
<dbReference type="PROSITE" id="PS51257">
    <property type="entry name" value="PROKAR_LIPOPROTEIN"/>
    <property type="match status" value="1"/>
</dbReference>
<keyword evidence="4" id="KW-1185">Reference proteome</keyword>
<dbReference type="InterPro" id="IPR050490">
    <property type="entry name" value="Bact_solute-bd_prot1"/>
</dbReference>
<protein>
    <submittedName>
        <fullName evidence="3">Sugar ABC transporter substrate-binding protein</fullName>
    </submittedName>
</protein>
<comment type="caution">
    <text evidence="3">The sequence shown here is derived from an EMBL/GenBank/DDBJ whole genome shotgun (WGS) entry which is preliminary data.</text>
</comment>
<evidence type="ECO:0000256" key="1">
    <source>
        <dbReference type="SAM" id="MobiDB-lite"/>
    </source>
</evidence>
<organism evidence="3 4">
    <name type="scientific">Enemella dayhoffiae</name>
    <dbReference type="NCBI Taxonomy" id="2016507"/>
    <lineage>
        <taxon>Bacteria</taxon>
        <taxon>Bacillati</taxon>
        <taxon>Actinomycetota</taxon>
        <taxon>Actinomycetes</taxon>
        <taxon>Propionibacteriales</taxon>
        <taxon>Propionibacteriaceae</taxon>
        <taxon>Enemella</taxon>
    </lineage>
</organism>
<dbReference type="PANTHER" id="PTHR43649">
    <property type="entry name" value="ARABINOSE-BINDING PROTEIN-RELATED"/>
    <property type="match status" value="1"/>
</dbReference>
<evidence type="ECO:0000313" key="3">
    <source>
        <dbReference type="EMBL" id="OYO18664.1"/>
    </source>
</evidence>
<feature type="signal peptide" evidence="2">
    <location>
        <begin position="1"/>
        <end position="27"/>
    </location>
</feature>
<gene>
    <name evidence="3" type="ORF">CGZ93_14695</name>
</gene>
<dbReference type="Gene3D" id="3.40.190.10">
    <property type="entry name" value="Periplasmic binding protein-like II"/>
    <property type="match status" value="1"/>
</dbReference>
<dbReference type="EMBL" id="NMVQ01000043">
    <property type="protein sequence ID" value="OYO18664.1"/>
    <property type="molecule type" value="Genomic_DNA"/>
</dbReference>
<dbReference type="Pfam" id="PF01547">
    <property type="entry name" value="SBP_bac_1"/>
    <property type="match status" value="1"/>
</dbReference>
<feature type="chain" id="PRO_5038705404" evidence="2">
    <location>
        <begin position="28"/>
        <end position="439"/>
    </location>
</feature>
<accession>A0A255GYF7</accession>
<dbReference type="OrthoDB" id="7918484at2"/>
<dbReference type="SUPFAM" id="SSF53850">
    <property type="entry name" value="Periplasmic binding protein-like II"/>
    <property type="match status" value="1"/>
</dbReference>
<keyword evidence="2" id="KW-0732">Signal</keyword>
<reference evidence="3 4" key="1">
    <citation type="submission" date="2017-07" db="EMBL/GenBank/DDBJ databases">
        <title>Draft whole genome sequences of clinical Proprionibacteriaceae strains.</title>
        <authorList>
            <person name="Bernier A.-M."/>
            <person name="Bernard K."/>
            <person name="Domingo M.-C."/>
        </authorList>
    </citation>
    <scope>NUCLEOTIDE SEQUENCE [LARGE SCALE GENOMIC DNA]</scope>
    <source>
        <strain evidence="3 4">NML 130396</strain>
    </source>
</reference>
<name>A0A255GYF7_9ACTN</name>
<dbReference type="Proteomes" id="UP000216311">
    <property type="component" value="Unassembled WGS sequence"/>
</dbReference>
<feature type="region of interest" description="Disordered" evidence="1">
    <location>
        <begin position="30"/>
        <end position="49"/>
    </location>
</feature>
<dbReference type="InterPro" id="IPR006059">
    <property type="entry name" value="SBP"/>
</dbReference>
<evidence type="ECO:0000313" key="4">
    <source>
        <dbReference type="Proteomes" id="UP000216311"/>
    </source>
</evidence>